<keyword evidence="2" id="KW-1185">Reference proteome</keyword>
<dbReference type="RefSeq" id="WP_246917890.1">
    <property type="nucleotide sequence ID" value="NZ_CP090145.1"/>
</dbReference>
<dbReference type="EMBL" id="CP090145">
    <property type="protein sequence ID" value="UOX34827.1"/>
    <property type="molecule type" value="Genomic_DNA"/>
</dbReference>
<proteinExistence type="predicted"/>
<name>A0ABY4HPL5_9FLAO</name>
<dbReference type="Proteomes" id="UP000830454">
    <property type="component" value="Chromosome"/>
</dbReference>
<organism evidence="1 2">
    <name type="scientific">Flavobacterium sediminilitoris</name>
    <dbReference type="NCBI Taxonomy" id="2024526"/>
    <lineage>
        <taxon>Bacteria</taxon>
        <taxon>Pseudomonadati</taxon>
        <taxon>Bacteroidota</taxon>
        <taxon>Flavobacteriia</taxon>
        <taxon>Flavobacteriales</taxon>
        <taxon>Flavobacteriaceae</taxon>
        <taxon>Flavobacterium</taxon>
    </lineage>
</organism>
<sequence length="135" mass="16225">MFNLSLNSAISIFINSQEKNLQLDFFRENQQVLLQIFKGYDVKNWKIAFESDNDDLILMIHFHKDKIDNKLNLERFKNSKWYNDFERVIMQGEVQYYLKSRTAHDSNILEIEIRELINIVYSLSFEKVAFTLNAY</sequence>
<accession>A0ABY4HPL5</accession>
<evidence type="ECO:0000313" key="1">
    <source>
        <dbReference type="EMBL" id="UOX34827.1"/>
    </source>
</evidence>
<evidence type="ECO:0000313" key="2">
    <source>
        <dbReference type="Proteomes" id="UP000830454"/>
    </source>
</evidence>
<reference evidence="1" key="2">
    <citation type="submission" date="2022-04" db="EMBL/GenBank/DDBJ databases">
        <title>Complete Genome Sequence of Flavobacterium sediminilitoris YSM-43, Isolated from a Tidal Sediment.</title>
        <authorList>
            <person name="Lee P.A."/>
        </authorList>
    </citation>
    <scope>NUCLEOTIDE SEQUENCE</scope>
    <source>
        <strain evidence="1">YSM-43</strain>
    </source>
</reference>
<reference evidence="1" key="1">
    <citation type="submission" date="2021-12" db="EMBL/GenBank/DDBJ databases">
        <authorList>
            <person name="Cha I.-T."/>
            <person name="Lee K.-E."/>
            <person name="Park S.-J."/>
        </authorList>
    </citation>
    <scope>NUCLEOTIDE SEQUENCE</scope>
    <source>
        <strain evidence="1">YSM-43</strain>
    </source>
</reference>
<protein>
    <submittedName>
        <fullName evidence="1">Uncharacterized protein</fullName>
    </submittedName>
</protein>
<gene>
    <name evidence="1" type="ORF">LXD69_04785</name>
</gene>